<accession>A0AA36HH15</accession>
<evidence type="ECO:0000313" key="2">
    <source>
        <dbReference type="EMBL" id="CAJ0610675.1"/>
    </source>
</evidence>
<protein>
    <submittedName>
        <fullName evidence="2">Uncharacterized protein</fullName>
    </submittedName>
</protein>
<reference evidence="2" key="1">
    <citation type="submission" date="2023-07" db="EMBL/GenBank/DDBJ databases">
        <authorList>
            <consortium name="CYATHOMIX"/>
        </authorList>
    </citation>
    <scope>NUCLEOTIDE SEQUENCE</scope>
    <source>
        <strain evidence="2">N/A</strain>
    </source>
</reference>
<comment type="caution">
    <text evidence="2">The sequence shown here is derived from an EMBL/GenBank/DDBJ whole genome shotgun (WGS) entry which is preliminary data.</text>
</comment>
<evidence type="ECO:0000256" key="1">
    <source>
        <dbReference type="SAM" id="MobiDB-lite"/>
    </source>
</evidence>
<name>A0AA36HH15_CYLNA</name>
<gene>
    <name evidence="2" type="ORF">CYNAS_LOCUS22658</name>
</gene>
<dbReference type="Gene3D" id="2.60.169.10">
    <property type="entry name" value="Microviridae F protein"/>
    <property type="match status" value="2"/>
</dbReference>
<feature type="region of interest" description="Disordered" evidence="1">
    <location>
        <begin position="423"/>
        <end position="447"/>
    </location>
</feature>
<proteinExistence type="predicted"/>
<sequence>MLDPMSGANQVELGSTVNELRTNEAKQGWFERIAQARSVKGFFNAIFGTTPEIENLTPQLCGSDHVDINIGEVVQTSQTDQTPQGTRTGLGSARGDGNLVHQKCNEHGFILVLVSHTVESQYYQGVEKMWIPKKSYLDYPTIDFANIGNESILQKEINFGTQPSRPFNMSDQLITGEPVFRENLGNGRVKYNGQGNPRQQKVNLIGGPAHYPSVLNVAQKSGTSLDNVFGYVPRFSTYKFKLDQCHGVFKYALKYWQSFRKFNSQPILSHEFVNWEFLADSEELNKMFVVQADYLDSKFLLDIFINSYVSRALPYINDPPVQTSQQHQQTQSQGSTVEPVASAAKGLVSSGPWGLAVGALDFGRDLFKDWRNKRNRIHAQEDARENAQLQYRNQLGLSNSANEWNREANQVLRYREAGLSPGLMYGQMSPSTSSSGSASMPDTPQAVASSINENPALLQALQYLLQKQQVGADVDLISSQIRKNNAETNATSTDTLSLHERNLQTIQESIARMAEMASNVNLNDAQRDRIQKLLDQELAALEATVNKTSAEATYISGTQTDLGQSQIKVNDSQAEYITDYQAPKTDEEIRKMSMENEKIASSINYIKDFLRNHNLDPNLLGSAVGFLESMDNWVQVYNNYTRNETIKQAMDRKSASGETEKIEAENAEAIYGKKTEEAEYAKNIIIILMVNERTISRSCTRNTVLIFENTATIHLLKK</sequence>
<keyword evidence="3" id="KW-1185">Reference proteome</keyword>
<dbReference type="Proteomes" id="UP001176961">
    <property type="component" value="Unassembled WGS sequence"/>
</dbReference>
<dbReference type="AlphaFoldDB" id="A0AA36HH15"/>
<organism evidence="2 3">
    <name type="scientific">Cylicocyclus nassatus</name>
    <name type="common">Nematode worm</name>
    <dbReference type="NCBI Taxonomy" id="53992"/>
    <lineage>
        <taxon>Eukaryota</taxon>
        <taxon>Metazoa</taxon>
        <taxon>Ecdysozoa</taxon>
        <taxon>Nematoda</taxon>
        <taxon>Chromadorea</taxon>
        <taxon>Rhabditida</taxon>
        <taxon>Rhabditina</taxon>
        <taxon>Rhabditomorpha</taxon>
        <taxon>Strongyloidea</taxon>
        <taxon>Strongylidae</taxon>
        <taxon>Cylicocyclus</taxon>
    </lineage>
</organism>
<dbReference type="EMBL" id="CATQJL010000346">
    <property type="protein sequence ID" value="CAJ0610675.1"/>
    <property type="molecule type" value="Genomic_DNA"/>
</dbReference>
<dbReference type="InterPro" id="IPR003514">
    <property type="entry name" value="Microviridae_protein_F"/>
</dbReference>
<feature type="region of interest" description="Disordered" evidence="1">
    <location>
        <begin position="319"/>
        <end position="338"/>
    </location>
</feature>
<evidence type="ECO:0000313" key="3">
    <source>
        <dbReference type="Proteomes" id="UP001176961"/>
    </source>
</evidence>
<dbReference type="Pfam" id="PF02305">
    <property type="entry name" value="Phage_F"/>
    <property type="match status" value="1"/>
</dbReference>
<dbReference type="InterPro" id="IPR037002">
    <property type="entry name" value="Microviridae_protein_F_sf"/>
</dbReference>
<feature type="compositionally biased region" description="Low complexity" evidence="1">
    <location>
        <begin position="322"/>
        <end position="336"/>
    </location>
</feature>
<dbReference type="GO" id="GO:0005198">
    <property type="term" value="F:structural molecule activity"/>
    <property type="evidence" value="ECO:0007669"/>
    <property type="project" value="InterPro"/>
</dbReference>
<feature type="compositionally biased region" description="Low complexity" evidence="1">
    <location>
        <begin position="429"/>
        <end position="439"/>
    </location>
</feature>